<dbReference type="Gene3D" id="1.20.1260.20">
    <property type="entry name" value="PPE superfamily"/>
    <property type="match status" value="1"/>
</dbReference>
<feature type="region of interest" description="Disordered" evidence="2">
    <location>
        <begin position="505"/>
        <end position="528"/>
    </location>
</feature>
<sequence>MTAPIWMASPPEVHSALLCSGPGPGSLLAAAGAWNSLSTAYAETAEELTAVLDALRAGAWDGTTAEAYVAAHAPYLAWLVQASADSAATAAQHETAATAYTTAQATMPTLAELAANHATHAVLIATNFFGINTIPIALNEADYVRMWIQAATTMATYHAVATAAVASAPQTAPAPQIVKSDAVTTFADQGSAGESQNIFQWLDGLVQQLLPPELRDLIGSPFYSFENPEQFLSWFNWNLVPQPGVTLADAINEFLAGPGYYIEFYPTIVQAANGNVAVLVFASLIYFSEIGFEMFSETLRVITYLVATTPFVPLAAAAALPLAAAPVGAVGGFAGLAGLAGLAHPVAVPVAPPAPFAPAVVAPAVAATAPAASPAPAPTPAPASASAPTPPPAPGAPPPPPTPAGPELFSYAVGNLGMGSHSAAASGAKRKTPRPDAAAAPAAAATPEEEAQARRRRRMKVSQLGRGYEYMDAEPDEPLASDRGAGNLGFAGTVRKETATAAGLTTLSDDFGGGPRMPMMPGTWDVEG</sequence>
<feature type="domain" description="PPE-PPW subfamily C-terminal" evidence="4">
    <location>
        <begin position="480"/>
        <end position="524"/>
    </location>
</feature>
<evidence type="ECO:0000313" key="5">
    <source>
        <dbReference type="EMBL" id="ORV98814.1"/>
    </source>
</evidence>
<dbReference type="FunFam" id="1.20.1260.20:FF:000001">
    <property type="entry name" value="PPE family protein PPE41"/>
    <property type="match status" value="1"/>
</dbReference>
<dbReference type="InterPro" id="IPR043641">
    <property type="entry name" value="PPE-PPW_C"/>
</dbReference>
<organism evidence="5 6">
    <name type="scientific">Mycobacterium kyorinense</name>
    <dbReference type="NCBI Taxonomy" id="487514"/>
    <lineage>
        <taxon>Bacteria</taxon>
        <taxon>Bacillati</taxon>
        <taxon>Actinomycetota</taxon>
        <taxon>Actinomycetes</taxon>
        <taxon>Mycobacteriales</taxon>
        <taxon>Mycobacteriaceae</taxon>
        <taxon>Mycobacterium</taxon>
    </lineage>
</organism>
<dbReference type="RefSeq" id="WP_045381368.1">
    <property type="nucleotide sequence ID" value="NZ_BBKA01000077.1"/>
</dbReference>
<comment type="caution">
    <text evidence="5">The sequence shown here is derived from an EMBL/GenBank/DDBJ whole genome shotgun (WGS) entry which is preliminary data.</text>
</comment>
<protein>
    <recommendedName>
        <fullName evidence="7">PPE family protein</fullName>
    </recommendedName>
</protein>
<evidence type="ECO:0000256" key="1">
    <source>
        <dbReference type="ARBA" id="ARBA00010652"/>
    </source>
</evidence>
<proteinExistence type="inferred from homology"/>
<feature type="domain" description="PPE" evidence="3">
    <location>
        <begin position="6"/>
        <end position="168"/>
    </location>
</feature>
<dbReference type="EMBL" id="LQPE01000159">
    <property type="protein sequence ID" value="ORV98814.1"/>
    <property type="molecule type" value="Genomic_DNA"/>
</dbReference>
<dbReference type="PANTHER" id="PTHR46766:SF1">
    <property type="entry name" value="GLUTAMINE-RICH PROTEIN 2"/>
    <property type="match status" value="1"/>
</dbReference>
<evidence type="ECO:0000313" key="6">
    <source>
        <dbReference type="Proteomes" id="UP000193487"/>
    </source>
</evidence>
<dbReference type="Pfam" id="PF00823">
    <property type="entry name" value="PPE"/>
    <property type="match status" value="1"/>
</dbReference>
<dbReference type="OrthoDB" id="4753644at2"/>
<dbReference type="PANTHER" id="PTHR46766">
    <property type="entry name" value="GLUTAMINE-RICH PROTEIN 2"/>
    <property type="match status" value="1"/>
</dbReference>
<comment type="similarity">
    <text evidence="1">Belongs to the mycobacterial PPE family.</text>
</comment>
<name>A0A1X1XIZ8_9MYCO</name>
<evidence type="ECO:0000259" key="3">
    <source>
        <dbReference type="Pfam" id="PF00823"/>
    </source>
</evidence>
<dbReference type="GO" id="GO:0052572">
    <property type="term" value="P:response to host immune response"/>
    <property type="evidence" value="ECO:0007669"/>
    <property type="project" value="TreeGrafter"/>
</dbReference>
<feature type="compositionally biased region" description="Low complexity" evidence="2">
    <location>
        <begin position="418"/>
        <end position="427"/>
    </location>
</feature>
<dbReference type="InterPro" id="IPR038332">
    <property type="entry name" value="PPE_sf"/>
</dbReference>
<evidence type="ECO:0000259" key="4">
    <source>
        <dbReference type="Pfam" id="PF18878"/>
    </source>
</evidence>
<reference evidence="5 6" key="1">
    <citation type="submission" date="2016-01" db="EMBL/GenBank/DDBJ databases">
        <title>The new phylogeny of the genus Mycobacterium.</title>
        <authorList>
            <person name="Tarcisio F."/>
            <person name="Conor M."/>
            <person name="Antonella G."/>
            <person name="Elisabetta G."/>
            <person name="Giulia F.S."/>
            <person name="Sara T."/>
            <person name="Anna F."/>
            <person name="Clotilde B."/>
            <person name="Roberto B."/>
            <person name="Veronica D.S."/>
            <person name="Fabio R."/>
            <person name="Monica P."/>
            <person name="Olivier J."/>
            <person name="Enrico T."/>
            <person name="Nicola S."/>
        </authorList>
    </citation>
    <scope>NUCLEOTIDE SEQUENCE [LARGE SCALE GENOMIC DNA]</scope>
    <source>
        <strain evidence="5 6">DSM 45166</strain>
    </source>
</reference>
<evidence type="ECO:0008006" key="7">
    <source>
        <dbReference type="Google" id="ProtNLM"/>
    </source>
</evidence>
<keyword evidence="6" id="KW-1185">Reference proteome</keyword>
<evidence type="ECO:0000256" key="2">
    <source>
        <dbReference type="SAM" id="MobiDB-lite"/>
    </source>
</evidence>
<dbReference type="SUPFAM" id="SSF140459">
    <property type="entry name" value="PE/PPE dimer-like"/>
    <property type="match status" value="1"/>
</dbReference>
<dbReference type="Proteomes" id="UP000193487">
    <property type="component" value="Unassembled WGS sequence"/>
</dbReference>
<feature type="compositionally biased region" description="Low complexity" evidence="2">
    <location>
        <begin position="435"/>
        <end position="446"/>
    </location>
</feature>
<feature type="compositionally biased region" description="Pro residues" evidence="2">
    <location>
        <begin position="388"/>
        <end position="404"/>
    </location>
</feature>
<dbReference type="InterPro" id="IPR000030">
    <property type="entry name" value="PPE_dom"/>
</dbReference>
<gene>
    <name evidence="5" type="ORF">AWC14_00915</name>
</gene>
<dbReference type="AlphaFoldDB" id="A0A1X1XIZ8"/>
<feature type="region of interest" description="Disordered" evidence="2">
    <location>
        <begin position="371"/>
        <end position="459"/>
    </location>
</feature>
<accession>A0A1X1XIZ8</accession>
<dbReference type="Pfam" id="PF18878">
    <property type="entry name" value="PPE-PPW"/>
    <property type="match status" value="1"/>
</dbReference>